<proteinExistence type="predicted"/>
<dbReference type="InterPro" id="IPR009004">
    <property type="entry name" value="Transposase_Mu_C"/>
</dbReference>
<dbReference type="Gene3D" id="1.10.10.10">
    <property type="entry name" value="Winged helix-like DNA-binding domain superfamily/Winged helix DNA-binding domain"/>
    <property type="match status" value="1"/>
</dbReference>
<evidence type="ECO:0000313" key="4">
    <source>
        <dbReference type="Proteomes" id="UP000664349"/>
    </source>
</evidence>
<evidence type="ECO:0000259" key="2">
    <source>
        <dbReference type="PROSITE" id="PS51702"/>
    </source>
</evidence>
<feature type="domain" description="Integrase catalytic" evidence="1">
    <location>
        <begin position="282"/>
        <end position="479"/>
    </location>
</feature>
<dbReference type="PROSITE" id="PS51702">
    <property type="entry name" value="HTH_MU"/>
    <property type="match status" value="1"/>
</dbReference>
<dbReference type="Pfam" id="PF02316">
    <property type="entry name" value="HTH_Tnp_Mu_1"/>
    <property type="match status" value="1"/>
</dbReference>
<evidence type="ECO:0000259" key="1">
    <source>
        <dbReference type="PROSITE" id="PS50994"/>
    </source>
</evidence>
<dbReference type="InterPro" id="IPR015378">
    <property type="entry name" value="Transposase-like_Mu_C"/>
</dbReference>
<keyword evidence="4" id="KW-1185">Reference proteome</keyword>
<dbReference type="Pfam" id="PF09299">
    <property type="entry name" value="Mu-transpos_C"/>
    <property type="match status" value="1"/>
</dbReference>
<dbReference type="EMBL" id="JAFLRD010000003">
    <property type="protein sequence ID" value="MBO0414699.1"/>
    <property type="molecule type" value="Genomic_DNA"/>
</dbReference>
<feature type="domain" description="HTH Mu-type" evidence="2">
    <location>
        <begin position="1"/>
        <end position="56"/>
    </location>
</feature>
<dbReference type="Gene3D" id="3.30.420.10">
    <property type="entry name" value="Ribonuclease H-like superfamily/Ribonuclease H"/>
    <property type="match status" value="1"/>
</dbReference>
<dbReference type="Proteomes" id="UP000664349">
    <property type="component" value="Unassembled WGS sequence"/>
</dbReference>
<dbReference type="PROSITE" id="PS50994">
    <property type="entry name" value="INTEGRASE"/>
    <property type="match status" value="1"/>
</dbReference>
<comment type="caution">
    <text evidence="3">The sequence shown here is derived from an EMBL/GenBank/DDBJ whole genome shotgun (WGS) entry which is preliminary data.</text>
</comment>
<dbReference type="SUPFAM" id="SSF46955">
    <property type="entry name" value="Putative DNA-binding domain"/>
    <property type="match status" value="1"/>
</dbReference>
<dbReference type="InterPro" id="IPR001584">
    <property type="entry name" value="Integrase_cat-core"/>
</dbReference>
<accession>A0ABS3GIF5</accession>
<sequence length="727" mass="81596">MRLPNLPGTERGIRITAERNKWDARKKLQGKGFEYAISSLPIDAVRAIQARAAAAGRVDQLMDPAAAPVINSRIPGSQMSLLDDENRREADRQVLLRLPKLTPKQVARFEARRSITLAWYTYLKLHGMRPSRKLYEAFVSHFNAGHLQANKVQYPELAIATAGVIEQIALRTLQMWVSDYEKTGLAAFVDKLDGSHQRGRCQISLQPDLHNFTLGMLVSNPHIKPVHLEQAAAARFAGHSNVSVPGYHAFRRFINQWKTDNAELFTALINPDAWKNQHMSAFGSASEDVYGLNQRWEFDSTPADLMLTDGRYCLLGVIDVWSRRAKLLVAKTSRALGVGVLVRAALLDWGKCAEAKTDNGQEYVGVYVDDVFRALDIEQIKCPPFQPWHKPHIERLFRTFSHDLLELLPGYIGHNVAERKAIEARKQFSERLFTKNTVLDVGMSSQQLQAFCDQWLVRYHNAPHSQLEMSPFAKAASWTGEVEQIDNPRLLDVLLAERIDRTVLKKGLQIDGGWFIAPELAVNLIGRQVQVRLDPTDLGRVYVFHDGQFICVAECPERTGMDRQLVAQQAKRMQAAEVSRQKRELKALARKAATDEVVQEILRADAERAGKLVSLPRPAAAVDTQGTRAAAAAVQAVDNPQSNIPLAIQRQQALAAKSAPAPVDIPLSDEAKFRRWLELSDLVEHGQAIPENEQRFFAGFPKTARFMVQHEKHQKLQASQPRNAGNH</sequence>
<evidence type="ECO:0000313" key="3">
    <source>
        <dbReference type="EMBL" id="MBO0414699.1"/>
    </source>
</evidence>
<dbReference type="SUPFAM" id="SSF53098">
    <property type="entry name" value="Ribonuclease H-like"/>
    <property type="match status" value="1"/>
</dbReference>
<dbReference type="SUPFAM" id="SSF50610">
    <property type="entry name" value="mu transposase, C-terminal domain"/>
    <property type="match status" value="1"/>
</dbReference>
<protein>
    <submittedName>
        <fullName evidence="3">Mu transposase C-terminal domain-containing protein</fullName>
    </submittedName>
</protein>
<dbReference type="InterPro" id="IPR012337">
    <property type="entry name" value="RNaseH-like_sf"/>
</dbReference>
<gene>
    <name evidence="3" type="ORF">J1C50_04170</name>
</gene>
<dbReference type="InterPro" id="IPR036388">
    <property type="entry name" value="WH-like_DNA-bd_sf"/>
</dbReference>
<dbReference type="RefSeq" id="WP_200122371.1">
    <property type="nucleotide sequence ID" value="NZ_JAEILV010000003.1"/>
</dbReference>
<organism evidence="3 4">
    <name type="scientific">Chromobacterium haemolyticum</name>
    <dbReference type="NCBI Taxonomy" id="394935"/>
    <lineage>
        <taxon>Bacteria</taxon>
        <taxon>Pseudomonadati</taxon>
        <taxon>Pseudomonadota</taxon>
        <taxon>Betaproteobacteria</taxon>
        <taxon>Neisseriales</taxon>
        <taxon>Chromobacteriaceae</taxon>
        <taxon>Chromobacterium</taxon>
    </lineage>
</organism>
<dbReference type="InterPro" id="IPR003314">
    <property type="entry name" value="Mu-type_HTH"/>
</dbReference>
<name>A0ABS3GIF5_9NEIS</name>
<dbReference type="InterPro" id="IPR036397">
    <property type="entry name" value="RNaseH_sf"/>
</dbReference>
<dbReference type="InterPro" id="IPR009061">
    <property type="entry name" value="DNA-bd_dom_put_sf"/>
</dbReference>
<reference evidence="3 4" key="1">
    <citation type="submission" date="2021-03" db="EMBL/GenBank/DDBJ databases">
        <title>First Case of infection caused by Chromobacterium haemolyticum derived from water in China.</title>
        <authorList>
            <person name="Chen J."/>
            <person name="Liu C."/>
        </authorList>
    </citation>
    <scope>NUCLEOTIDE SEQUENCE [LARGE SCALE GENOMIC DNA]</scope>
    <source>
        <strain evidence="3 4">WJ-5</strain>
    </source>
</reference>